<dbReference type="EMBL" id="AYYI01000001">
    <property type="protein sequence ID" value="KRN00204.1"/>
    <property type="molecule type" value="Genomic_DNA"/>
</dbReference>
<gene>
    <name evidence="5" type="ORF">FC24_GL000034</name>
</gene>
<evidence type="ECO:0000256" key="1">
    <source>
        <dbReference type="ARBA" id="ARBA00001933"/>
    </source>
</evidence>
<dbReference type="Proteomes" id="UP000051638">
    <property type="component" value="Unassembled WGS sequence"/>
</dbReference>
<evidence type="ECO:0000256" key="3">
    <source>
        <dbReference type="ARBA" id="ARBA00023239"/>
    </source>
</evidence>
<dbReference type="GO" id="GO:0008721">
    <property type="term" value="F:D-serine ammonia-lyase activity"/>
    <property type="evidence" value="ECO:0007669"/>
    <property type="project" value="TreeGrafter"/>
</dbReference>
<dbReference type="Pfam" id="PF00291">
    <property type="entry name" value="PALP"/>
    <property type="match status" value="1"/>
</dbReference>
<dbReference type="OrthoDB" id="9780546at2"/>
<dbReference type="PANTHER" id="PTHR48078:SF9">
    <property type="entry name" value="D-SERINE DEHYDRATASE"/>
    <property type="match status" value="1"/>
</dbReference>
<dbReference type="RefSeq" id="WP_083485576.1">
    <property type="nucleotide sequence ID" value="NZ_AYYI01000001.1"/>
</dbReference>
<dbReference type="GO" id="GO:0009097">
    <property type="term" value="P:isoleucine biosynthetic process"/>
    <property type="evidence" value="ECO:0007669"/>
    <property type="project" value="TreeGrafter"/>
</dbReference>
<evidence type="ECO:0000313" key="5">
    <source>
        <dbReference type="EMBL" id="KRN00204.1"/>
    </source>
</evidence>
<dbReference type="AlphaFoldDB" id="A0A0R2DIT9"/>
<comment type="cofactor">
    <cofactor evidence="1">
        <name>pyridoxal 5'-phosphate</name>
        <dbReference type="ChEBI" id="CHEBI:597326"/>
    </cofactor>
</comment>
<comment type="caution">
    <text evidence="5">The sequence shown here is derived from an EMBL/GenBank/DDBJ whole genome shotgun (WGS) entry which is preliminary data.</text>
</comment>
<evidence type="ECO:0000256" key="2">
    <source>
        <dbReference type="ARBA" id="ARBA00022898"/>
    </source>
</evidence>
<keyword evidence="6" id="KW-1185">Reference proteome</keyword>
<proteinExistence type="predicted"/>
<dbReference type="InterPro" id="IPR036052">
    <property type="entry name" value="TrpB-like_PALP_sf"/>
</dbReference>
<keyword evidence="2" id="KW-0663">Pyridoxal phosphate</keyword>
<keyword evidence="3" id="KW-0456">Lyase</keyword>
<dbReference type="STRING" id="1423796.FC24_GL000034"/>
<dbReference type="PANTHER" id="PTHR48078">
    <property type="entry name" value="THREONINE DEHYDRATASE, MITOCHONDRIAL-RELATED"/>
    <property type="match status" value="1"/>
</dbReference>
<organism evidence="5 6">
    <name type="scientific">Loigolactobacillus rennini DSM 20253</name>
    <dbReference type="NCBI Taxonomy" id="1423796"/>
    <lineage>
        <taxon>Bacteria</taxon>
        <taxon>Bacillati</taxon>
        <taxon>Bacillota</taxon>
        <taxon>Bacilli</taxon>
        <taxon>Lactobacillales</taxon>
        <taxon>Lactobacillaceae</taxon>
        <taxon>Loigolactobacillus</taxon>
    </lineage>
</organism>
<reference evidence="5 6" key="1">
    <citation type="journal article" date="2015" name="Genome Announc.">
        <title>Expanding the biotechnology potential of lactobacilli through comparative genomics of 213 strains and associated genera.</title>
        <authorList>
            <person name="Sun Z."/>
            <person name="Harris H.M."/>
            <person name="McCann A."/>
            <person name="Guo C."/>
            <person name="Argimon S."/>
            <person name="Zhang W."/>
            <person name="Yang X."/>
            <person name="Jeffery I.B."/>
            <person name="Cooney J.C."/>
            <person name="Kagawa T.F."/>
            <person name="Liu W."/>
            <person name="Song Y."/>
            <person name="Salvetti E."/>
            <person name="Wrobel A."/>
            <person name="Rasinkangas P."/>
            <person name="Parkhill J."/>
            <person name="Rea M.C."/>
            <person name="O'Sullivan O."/>
            <person name="Ritari J."/>
            <person name="Douillard F.P."/>
            <person name="Paul Ross R."/>
            <person name="Yang R."/>
            <person name="Briner A.E."/>
            <person name="Felis G.E."/>
            <person name="de Vos W.M."/>
            <person name="Barrangou R."/>
            <person name="Klaenhammer T.R."/>
            <person name="Caufield P.W."/>
            <person name="Cui Y."/>
            <person name="Zhang H."/>
            <person name="O'Toole P.W."/>
        </authorList>
    </citation>
    <scope>NUCLEOTIDE SEQUENCE [LARGE SCALE GENOMIC DNA]</scope>
    <source>
        <strain evidence="5 6">DSM 20253</strain>
    </source>
</reference>
<name>A0A0R2DIT9_9LACO</name>
<dbReference type="Gene3D" id="3.40.50.1100">
    <property type="match status" value="1"/>
</dbReference>
<accession>A0A0R2DIT9</accession>
<dbReference type="SUPFAM" id="SSF53686">
    <property type="entry name" value="Tryptophan synthase beta subunit-like PLP-dependent enzymes"/>
    <property type="match status" value="1"/>
</dbReference>
<dbReference type="InterPro" id="IPR050147">
    <property type="entry name" value="Ser/Thr_Dehydratase"/>
</dbReference>
<dbReference type="InterPro" id="IPR001926">
    <property type="entry name" value="TrpB-like_PALP"/>
</dbReference>
<evidence type="ECO:0000313" key="6">
    <source>
        <dbReference type="Proteomes" id="UP000051638"/>
    </source>
</evidence>
<sequence length="185" mass="19558">MFGSLLIDAQHPLFLYLPCGVGGSPGGIAFGAKYQFGDNVYAFFAEPTHVPSLLLGLLTKQYANVSVTDFGIDGKTVMDGLAVPRTSQFVAQLMAHFFDGGYTLTDETANLNLARLYDTENIFLEPAATAGLSGPAALLTSQAGQAFLAQQQLTDKMANAVHIAWATGGSMVPAADRQAFYQAGK</sequence>
<dbReference type="GO" id="GO:0036088">
    <property type="term" value="P:D-serine catabolic process"/>
    <property type="evidence" value="ECO:0007669"/>
    <property type="project" value="TreeGrafter"/>
</dbReference>
<evidence type="ECO:0000259" key="4">
    <source>
        <dbReference type="Pfam" id="PF00291"/>
    </source>
</evidence>
<dbReference type="PATRIC" id="fig|1423796.3.peg.34"/>
<feature type="domain" description="Tryptophan synthase beta chain-like PALP" evidence="4">
    <location>
        <begin position="15"/>
        <end position="135"/>
    </location>
</feature>
<protein>
    <submittedName>
        <fullName evidence="5">D-serine dehydratase</fullName>
    </submittedName>
</protein>